<comment type="caution">
    <text evidence="9">The sequence shown here is derived from an EMBL/GenBank/DDBJ whole genome shotgun (WGS) entry which is preliminary data.</text>
</comment>
<name>A0A833XNP3_JUGRE</name>
<dbReference type="GO" id="GO:0043531">
    <property type="term" value="F:ADP binding"/>
    <property type="evidence" value="ECO:0007669"/>
    <property type="project" value="InterPro"/>
</dbReference>
<keyword evidence="5" id="KW-0611">Plant defense</keyword>
<dbReference type="GO" id="GO:0061809">
    <property type="term" value="F:NAD+ nucleosidase activity, cyclic ADP-ribose generating"/>
    <property type="evidence" value="ECO:0007669"/>
    <property type="project" value="UniProtKB-EC"/>
</dbReference>
<dbReference type="Proteomes" id="UP000619265">
    <property type="component" value="Unassembled WGS sequence"/>
</dbReference>
<dbReference type="InterPro" id="IPR027417">
    <property type="entry name" value="P-loop_NTPase"/>
</dbReference>
<dbReference type="InterPro" id="IPR032675">
    <property type="entry name" value="LRR_dom_sf"/>
</dbReference>
<dbReference type="Pfam" id="PF23282">
    <property type="entry name" value="WHD_ROQ1"/>
    <property type="match status" value="1"/>
</dbReference>
<evidence type="ECO:0000256" key="3">
    <source>
        <dbReference type="ARBA" id="ARBA00022737"/>
    </source>
</evidence>
<accession>A0A833XNP3</accession>
<dbReference type="InterPro" id="IPR058192">
    <property type="entry name" value="WHD_ROQ1-like"/>
</dbReference>
<evidence type="ECO:0000256" key="5">
    <source>
        <dbReference type="ARBA" id="ARBA00022821"/>
    </source>
</evidence>
<reference evidence="9" key="1">
    <citation type="submission" date="2015-10" db="EMBL/GenBank/DDBJ databases">
        <authorList>
            <person name="Martinez-Garcia P.J."/>
            <person name="Crepeau M.W."/>
            <person name="Puiu D."/>
            <person name="Gonzalez-Ibeas D."/>
            <person name="Whalen J."/>
            <person name="Stevens K."/>
            <person name="Paul R."/>
            <person name="Butterfield T."/>
            <person name="Britton M."/>
            <person name="Reagan R."/>
            <person name="Chakraborty S."/>
            <person name="Walawage S.L."/>
            <person name="Vasquez-Gross H.A."/>
            <person name="Cardeno C."/>
            <person name="Famula R."/>
            <person name="Pratt K."/>
            <person name="Kuruganti S."/>
            <person name="Aradhya M.K."/>
            <person name="Leslie C.A."/>
            <person name="Dandekar A.M."/>
            <person name="Salzberg S.L."/>
            <person name="Wegrzyn J.L."/>
            <person name="Langley C.H."/>
            <person name="Neale D.B."/>
        </authorList>
    </citation>
    <scope>NUCLEOTIDE SEQUENCE</scope>
    <source>
        <tissue evidence="9">Leaves</tissue>
    </source>
</reference>
<dbReference type="InterPro" id="IPR042197">
    <property type="entry name" value="Apaf_helical"/>
</dbReference>
<dbReference type="InterPro" id="IPR058546">
    <property type="entry name" value="RPS4B/Roq1-like_LRR"/>
</dbReference>
<keyword evidence="2" id="KW-0433">Leucine-rich repeat</keyword>
<dbReference type="GO" id="GO:0007165">
    <property type="term" value="P:signal transduction"/>
    <property type="evidence" value="ECO:0007669"/>
    <property type="project" value="InterPro"/>
</dbReference>
<evidence type="ECO:0000256" key="4">
    <source>
        <dbReference type="ARBA" id="ARBA00022801"/>
    </source>
</evidence>
<gene>
    <name evidence="9" type="ORF">F2P56_013065</name>
</gene>
<evidence type="ECO:0000256" key="7">
    <source>
        <dbReference type="ARBA" id="ARBA00047304"/>
    </source>
</evidence>
<dbReference type="InterPro" id="IPR044974">
    <property type="entry name" value="Disease_R_plants"/>
</dbReference>
<sequence>MAIQLGGSSSSSSSSSSIHIWNHDVFLSFRGKDVRQKFISHLYQALRQNGINTYKDNVDLERGEPISSELFKAIVESRIAIIVFSENYAESKWCLDELLKILECKKLFKQIVLPVFYEVKPSDIREQKGSFGEAFTKLGKKIKDADIKQLESWKEALEEVAELSGLEYTAIGLDDESEFIESIIQWVNSRILNQTPLYVATYPIEIESRIRDIYQHLSLERNDIRRMVGIFGVGGIGKTTFAKDIYNRISDQFVGSCFLCNIKERSKREGLIELQKILLSEILGKKLDIYDADRGVNVIRERFRSKRVLLVLDDVDELDQLKKLAGDRAWFGLGSRIIVTTRDQQVLKFFEDDDSKYELKLWDDNEALQLFSLHAFKKDEPLDEYVELSKRVIKYAQGLPLALTVLGSDLKDQSRHQWKGALDKYESIPHRDIQGVLQISYDGLDDNEKEMFLDIAFFFNGEYLVDIKKIFDNYNFFPDDGIDRLIKKCLITIESGCVWMHDLLQDMGREIVRRESPLQPGERSRLWFHEDIRGVLEESMGTNKVAGMIIEMPKGEDAISLNSVAFSQMKRLRVLIVRNASFTSGPNYLSNELRVLDWFEYPLQSLPPNFHGKKLIIFRMSGHSLIKELSFIKCSIKFKDMTIMHFHDCDFLTKVPDLSSVPNLKDLEVDRCTRLVEVHDSVGSLENLSYLSFFDCSNLRIFPRSLKLRSLNLLDLGCCSSLRCFPEIMCEMKSLYALYIRGSAVEELPLSIGNLTGLEFLYLNNCKNLMRLPINIIPLLQHLREFGISGCANLLKKMGDDQQSILAIESPTMEDNTTLSEEQLQEILAPPTNSSNGSSELQVLHCRNSFQSELDFFPISSIFTESFSNFSATLTDLNLSGSQIVSLPTSIKEFVSVIVLDLSGCKKLEEISELPPKLELLFALNCQSLERFLELSSILEFNGSHNRSLNFIALKGCDKLHQKIWNYKVPNPLLWKGHYNATVLPENEIPEWFQHLKEFLENEIAQRGDDDVQLIKGNEDWVINIEGPHYLEDISGIVIYVVTFFNEDLRDEDFLSEAEVSIGSLNCVCRIDSTLNHIKAFDQYDVWMWYSDLESFEAKVLDNLRVQLRIPPTPSDSPREPFSVWYYISMGANVVYKHESRAHKRRKMD</sequence>
<dbReference type="Gene3D" id="3.40.50.10140">
    <property type="entry name" value="Toll/interleukin-1 receptor homology (TIR) domain"/>
    <property type="match status" value="1"/>
</dbReference>
<keyword evidence="3" id="KW-0677">Repeat</keyword>
<dbReference type="InterPro" id="IPR002182">
    <property type="entry name" value="NB-ARC"/>
</dbReference>
<dbReference type="Pfam" id="PF01582">
    <property type="entry name" value="TIR"/>
    <property type="match status" value="1"/>
</dbReference>
<dbReference type="SMART" id="SM00255">
    <property type="entry name" value="TIR"/>
    <property type="match status" value="1"/>
</dbReference>
<dbReference type="Pfam" id="PF23286">
    <property type="entry name" value="LRR_13"/>
    <property type="match status" value="1"/>
</dbReference>
<dbReference type="EC" id="3.2.2.6" evidence="1"/>
<dbReference type="EMBL" id="LIHL02000006">
    <property type="protein sequence ID" value="KAF5468957.1"/>
    <property type="molecule type" value="Genomic_DNA"/>
</dbReference>
<evidence type="ECO:0000313" key="9">
    <source>
        <dbReference type="EMBL" id="KAF5468957.1"/>
    </source>
</evidence>
<evidence type="ECO:0000256" key="2">
    <source>
        <dbReference type="ARBA" id="ARBA00022614"/>
    </source>
</evidence>
<feature type="domain" description="TIR" evidence="8">
    <location>
        <begin position="21"/>
        <end position="191"/>
    </location>
</feature>
<dbReference type="PANTHER" id="PTHR11017">
    <property type="entry name" value="LEUCINE-RICH REPEAT-CONTAINING PROTEIN"/>
    <property type="match status" value="1"/>
</dbReference>
<dbReference type="GO" id="GO:0006952">
    <property type="term" value="P:defense response"/>
    <property type="evidence" value="ECO:0007669"/>
    <property type="project" value="UniProtKB-KW"/>
</dbReference>
<dbReference type="Gene3D" id="1.10.8.430">
    <property type="entry name" value="Helical domain of apoptotic protease-activating factors"/>
    <property type="match status" value="1"/>
</dbReference>
<dbReference type="Pfam" id="PF00931">
    <property type="entry name" value="NB-ARC"/>
    <property type="match status" value="1"/>
</dbReference>
<dbReference type="SUPFAM" id="SSF46785">
    <property type="entry name" value="Winged helix' DNA-binding domain"/>
    <property type="match status" value="1"/>
</dbReference>
<keyword evidence="6" id="KW-0520">NAD</keyword>
<dbReference type="SUPFAM" id="SSF52058">
    <property type="entry name" value="L domain-like"/>
    <property type="match status" value="1"/>
</dbReference>
<dbReference type="Gramene" id="Jr06_13590_p1">
    <property type="protein sequence ID" value="cds.Jr06_13590_p1"/>
    <property type="gene ID" value="Jr06_13590"/>
</dbReference>
<dbReference type="InterPro" id="IPR035897">
    <property type="entry name" value="Toll_tir_struct_dom_sf"/>
</dbReference>
<dbReference type="PRINTS" id="PR00364">
    <property type="entry name" value="DISEASERSIST"/>
</dbReference>
<dbReference type="PANTHER" id="PTHR11017:SF570">
    <property type="entry name" value="DISEASE RESISTANCE PROTEIN (TIR-NBS CLASS)-RELATED"/>
    <property type="match status" value="1"/>
</dbReference>
<dbReference type="PROSITE" id="PS50104">
    <property type="entry name" value="TIR"/>
    <property type="match status" value="1"/>
</dbReference>
<comment type="catalytic activity">
    <reaction evidence="7">
        <text>NAD(+) + H2O = ADP-D-ribose + nicotinamide + H(+)</text>
        <dbReference type="Rhea" id="RHEA:16301"/>
        <dbReference type="ChEBI" id="CHEBI:15377"/>
        <dbReference type="ChEBI" id="CHEBI:15378"/>
        <dbReference type="ChEBI" id="CHEBI:17154"/>
        <dbReference type="ChEBI" id="CHEBI:57540"/>
        <dbReference type="ChEBI" id="CHEBI:57967"/>
        <dbReference type="EC" id="3.2.2.6"/>
    </reaction>
    <physiologicalReaction direction="left-to-right" evidence="7">
        <dbReference type="Rhea" id="RHEA:16302"/>
    </physiologicalReaction>
</comment>
<proteinExistence type="predicted"/>
<keyword evidence="4" id="KW-0378">Hydrolase</keyword>
<dbReference type="FunFam" id="1.10.8.430:FF:000002">
    <property type="entry name" value="Disease resistance protein (TIR-NBS-LRR class)"/>
    <property type="match status" value="1"/>
</dbReference>
<dbReference type="FunFam" id="3.40.50.10140:FF:000007">
    <property type="entry name" value="Disease resistance protein (TIR-NBS-LRR class)"/>
    <property type="match status" value="1"/>
</dbReference>
<dbReference type="Gene3D" id="3.80.10.10">
    <property type="entry name" value="Ribonuclease Inhibitor"/>
    <property type="match status" value="2"/>
</dbReference>
<evidence type="ECO:0000313" key="10">
    <source>
        <dbReference type="Proteomes" id="UP000619265"/>
    </source>
</evidence>
<dbReference type="SUPFAM" id="SSF52540">
    <property type="entry name" value="P-loop containing nucleoside triphosphate hydrolases"/>
    <property type="match status" value="1"/>
</dbReference>
<evidence type="ECO:0000259" key="8">
    <source>
        <dbReference type="PROSITE" id="PS50104"/>
    </source>
</evidence>
<protein>
    <recommendedName>
        <fullName evidence="1">ADP-ribosyl cyclase/cyclic ADP-ribose hydrolase</fullName>
        <ecNumber evidence="1">3.2.2.6</ecNumber>
    </recommendedName>
</protein>
<dbReference type="SUPFAM" id="SSF52200">
    <property type="entry name" value="Toll/Interleukin receptor TIR domain"/>
    <property type="match status" value="1"/>
</dbReference>
<evidence type="ECO:0000256" key="6">
    <source>
        <dbReference type="ARBA" id="ARBA00023027"/>
    </source>
</evidence>
<dbReference type="Gene3D" id="3.40.50.300">
    <property type="entry name" value="P-loop containing nucleotide triphosphate hydrolases"/>
    <property type="match status" value="1"/>
</dbReference>
<dbReference type="AlphaFoldDB" id="A0A833XNP3"/>
<dbReference type="InterPro" id="IPR000157">
    <property type="entry name" value="TIR_dom"/>
</dbReference>
<evidence type="ECO:0000256" key="1">
    <source>
        <dbReference type="ARBA" id="ARBA00011982"/>
    </source>
</evidence>
<organism evidence="9 10">
    <name type="scientific">Juglans regia</name>
    <name type="common">English walnut</name>
    <dbReference type="NCBI Taxonomy" id="51240"/>
    <lineage>
        <taxon>Eukaryota</taxon>
        <taxon>Viridiplantae</taxon>
        <taxon>Streptophyta</taxon>
        <taxon>Embryophyta</taxon>
        <taxon>Tracheophyta</taxon>
        <taxon>Spermatophyta</taxon>
        <taxon>Magnoliopsida</taxon>
        <taxon>eudicotyledons</taxon>
        <taxon>Gunneridae</taxon>
        <taxon>Pentapetalae</taxon>
        <taxon>rosids</taxon>
        <taxon>fabids</taxon>
        <taxon>Fagales</taxon>
        <taxon>Juglandaceae</taxon>
        <taxon>Juglans</taxon>
    </lineage>
</organism>
<dbReference type="InterPro" id="IPR036390">
    <property type="entry name" value="WH_DNA-bd_sf"/>
</dbReference>
<reference evidence="9" key="2">
    <citation type="submission" date="2020-03" db="EMBL/GenBank/DDBJ databases">
        <title>Walnut 2.0.</title>
        <authorList>
            <person name="Marrano A."/>
            <person name="Britton M."/>
            <person name="Zimin A.V."/>
            <person name="Zaini P.A."/>
            <person name="Workman R."/>
            <person name="Puiu D."/>
            <person name="Bianco L."/>
            <person name="Allen B.J."/>
            <person name="Troggio M."/>
            <person name="Leslie C.A."/>
            <person name="Timp W."/>
            <person name="Dendekar A."/>
            <person name="Salzberg S.L."/>
            <person name="Neale D.B."/>
        </authorList>
    </citation>
    <scope>NUCLEOTIDE SEQUENCE</scope>
    <source>
        <tissue evidence="9">Leaves</tissue>
    </source>
</reference>